<dbReference type="EMBL" id="HG001677">
    <property type="protein sequence ID" value="CDF34201.1"/>
    <property type="molecule type" value="Genomic_DNA"/>
</dbReference>
<dbReference type="SUPFAM" id="SSF51726">
    <property type="entry name" value="UROD/MetE-like"/>
    <property type="match status" value="2"/>
</dbReference>
<dbReference type="InterPro" id="IPR013215">
    <property type="entry name" value="Cbl-indep_Met_Synth_N"/>
</dbReference>
<dbReference type="CDD" id="cd03311">
    <property type="entry name" value="CIMS_C_terminal_like"/>
    <property type="match status" value="1"/>
</dbReference>
<evidence type="ECO:0000256" key="3">
    <source>
        <dbReference type="ARBA" id="ARBA00009553"/>
    </source>
</evidence>
<dbReference type="RefSeq" id="XP_005714020.1">
    <property type="nucleotide sequence ID" value="XM_005713963.1"/>
</dbReference>
<evidence type="ECO:0000256" key="11">
    <source>
        <dbReference type="PIRSR" id="PIRSR000382-1"/>
    </source>
</evidence>
<dbReference type="InterPro" id="IPR006276">
    <property type="entry name" value="Cobalamin-indep_Met_synthase"/>
</dbReference>
<keyword evidence="17" id="KW-1185">Reference proteome</keyword>
<gene>
    <name evidence="16" type="ORF">CHC_T00009326001</name>
</gene>
<keyword evidence="6" id="KW-0028">Amino-acid biosynthesis</keyword>
<feature type="binding site" evidence="12">
    <location>
        <position position="641"/>
    </location>
    <ligand>
        <name>Zn(2+)</name>
        <dbReference type="ChEBI" id="CHEBI:29105"/>
        <label>1</label>
        <note>catalytic</note>
    </ligand>
</feature>
<feature type="binding site" evidence="11">
    <location>
        <begin position="416"/>
        <end position="418"/>
    </location>
    <ligand>
        <name>L-homocysteine</name>
        <dbReference type="ChEBI" id="CHEBI:58199"/>
    </ligand>
</feature>
<dbReference type="KEGG" id="ccp:CHC_T00009326001"/>
<accession>R7Q9X0</accession>
<feature type="binding site" evidence="11">
    <location>
        <position position="584"/>
    </location>
    <ligand>
        <name>L-homocysteine</name>
        <dbReference type="ChEBI" id="CHEBI:58199"/>
    </ligand>
</feature>
<feature type="domain" description="Cobalamin-independent methionine synthase MetE N-terminal" evidence="15">
    <location>
        <begin position="7"/>
        <end position="301"/>
    </location>
</feature>
<comment type="pathway">
    <text evidence="2">Amino-acid biosynthesis; L-methionine biosynthesis via de novo pathway; L-methionine from L-homocysteine (MetE route): step 1/1.</text>
</comment>
<dbReference type="EC" id="2.1.1.14" evidence="4"/>
<dbReference type="Pfam" id="PF08267">
    <property type="entry name" value="Meth_synt_1"/>
    <property type="match status" value="1"/>
</dbReference>
<dbReference type="UniPathway" id="UPA00051">
    <property type="reaction ID" value="UER00082"/>
</dbReference>
<dbReference type="GO" id="GO:0032259">
    <property type="term" value="P:methylation"/>
    <property type="evidence" value="ECO:0007669"/>
    <property type="project" value="UniProtKB-KW"/>
</dbReference>
<dbReference type="Proteomes" id="UP000012073">
    <property type="component" value="Unassembled WGS sequence"/>
</dbReference>
<evidence type="ECO:0000313" key="16">
    <source>
        <dbReference type="EMBL" id="CDF34201.1"/>
    </source>
</evidence>
<dbReference type="Gene3D" id="3.20.20.210">
    <property type="match status" value="2"/>
</dbReference>
<keyword evidence="5 16" id="KW-0489">Methyltransferase</keyword>
<dbReference type="NCBIfam" id="NF003556">
    <property type="entry name" value="PRK05222.1"/>
    <property type="match status" value="1"/>
</dbReference>
<evidence type="ECO:0000256" key="12">
    <source>
        <dbReference type="PIRSR" id="PIRSR000382-2"/>
    </source>
</evidence>
<keyword evidence="10" id="KW-0486">Methionine biosynthesis</keyword>
<name>R7Q9X0_CHOCR</name>
<dbReference type="GO" id="GO:0003871">
    <property type="term" value="F:5-methyltetrahydropteroyltriglutamate-homocysteine S-methyltransferase activity"/>
    <property type="evidence" value="ECO:0007669"/>
    <property type="project" value="UniProtKB-EC"/>
</dbReference>
<comment type="similarity">
    <text evidence="3">Belongs to the vitamin-B12 independent methionine synthase family.</text>
</comment>
<evidence type="ECO:0000256" key="1">
    <source>
        <dbReference type="ARBA" id="ARBA00002777"/>
    </source>
</evidence>
<evidence type="ECO:0000259" key="15">
    <source>
        <dbReference type="Pfam" id="PF08267"/>
    </source>
</evidence>
<dbReference type="GO" id="GO:0009086">
    <property type="term" value="P:methionine biosynthetic process"/>
    <property type="evidence" value="ECO:0007669"/>
    <property type="project" value="UniProtKB-KW"/>
</dbReference>
<dbReference type="GO" id="GO:0008270">
    <property type="term" value="F:zinc ion binding"/>
    <property type="evidence" value="ECO:0007669"/>
    <property type="project" value="InterPro"/>
</dbReference>
<reference evidence="17" key="1">
    <citation type="journal article" date="2013" name="Proc. Natl. Acad. Sci. U.S.A.">
        <title>Genome structure and metabolic features in the red seaweed Chondrus crispus shed light on evolution of the Archaeplastida.</title>
        <authorList>
            <person name="Collen J."/>
            <person name="Porcel B."/>
            <person name="Carre W."/>
            <person name="Ball S.G."/>
            <person name="Chaparro C."/>
            <person name="Tonon T."/>
            <person name="Barbeyron T."/>
            <person name="Michel G."/>
            <person name="Noel B."/>
            <person name="Valentin K."/>
            <person name="Elias M."/>
            <person name="Artiguenave F."/>
            <person name="Arun A."/>
            <person name="Aury J.M."/>
            <person name="Barbosa-Neto J.F."/>
            <person name="Bothwell J.H."/>
            <person name="Bouget F.Y."/>
            <person name="Brillet L."/>
            <person name="Cabello-Hurtado F."/>
            <person name="Capella-Gutierrez S."/>
            <person name="Charrier B."/>
            <person name="Cladiere L."/>
            <person name="Cock J.M."/>
            <person name="Coelho S.M."/>
            <person name="Colleoni C."/>
            <person name="Czjzek M."/>
            <person name="Da Silva C."/>
            <person name="Delage L."/>
            <person name="Denoeud F."/>
            <person name="Deschamps P."/>
            <person name="Dittami S.M."/>
            <person name="Gabaldon T."/>
            <person name="Gachon C.M."/>
            <person name="Groisillier A."/>
            <person name="Herve C."/>
            <person name="Jabbari K."/>
            <person name="Katinka M."/>
            <person name="Kloareg B."/>
            <person name="Kowalczyk N."/>
            <person name="Labadie K."/>
            <person name="Leblanc C."/>
            <person name="Lopez P.J."/>
            <person name="McLachlan D.H."/>
            <person name="Meslet-Cladiere L."/>
            <person name="Moustafa A."/>
            <person name="Nehr Z."/>
            <person name="Nyvall Collen P."/>
            <person name="Panaud O."/>
            <person name="Partensky F."/>
            <person name="Poulain J."/>
            <person name="Rensing S.A."/>
            <person name="Rousvoal S."/>
            <person name="Samson G."/>
            <person name="Symeonidi A."/>
            <person name="Weissenbach J."/>
            <person name="Zambounis A."/>
            <person name="Wincker P."/>
            <person name="Boyen C."/>
        </authorList>
    </citation>
    <scope>NUCLEOTIDE SEQUENCE [LARGE SCALE GENOMIC DNA]</scope>
    <source>
        <strain evidence="17">cv. Stackhouse</strain>
    </source>
</reference>
<keyword evidence="9 12" id="KW-0862">Zinc</keyword>
<evidence type="ECO:0000256" key="9">
    <source>
        <dbReference type="ARBA" id="ARBA00022833"/>
    </source>
</evidence>
<comment type="function">
    <text evidence="1">Catalyzes the transfer of a methyl group from 5-methyltetrahydrofolate to homocysteine resulting in methionine formation.</text>
</comment>
<feature type="binding site" evidence="12">
    <location>
        <position position="650"/>
    </location>
    <ligand>
        <name>Zn(2+)</name>
        <dbReference type="ChEBI" id="CHEBI:29105"/>
        <label>1</label>
        <note>catalytic</note>
    </ligand>
</feature>
<feature type="binding site" evidence="11">
    <location>
        <position position="117"/>
    </location>
    <ligand>
        <name>5-methyltetrahydropteroyltri-L-glutamate</name>
        <dbReference type="ChEBI" id="CHEBI:58207"/>
    </ligand>
</feature>
<evidence type="ECO:0000256" key="4">
    <source>
        <dbReference type="ARBA" id="ARBA00012034"/>
    </source>
</evidence>
<evidence type="ECO:0000256" key="7">
    <source>
        <dbReference type="ARBA" id="ARBA00022679"/>
    </source>
</evidence>
<dbReference type="PIRSF" id="PIRSF000382">
    <property type="entry name" value="MeTrfase_B12_ind"/>
    <property type="match status" value="1"/>
</dbReference>
<dbReference type="Pfam" id="PF01717">
    <property type="entry name" value="Meth_synt_2"/>
    <property type="match status" value="1"/>
</dbReference>
<feature type="binding site" evidence="11">
    <location>
        <position position="584"/>
    </location>
    <ligand>
        <name>L-methionine</name>
        <dbReference type="ChEBI" id="CHEBI:57844"/>
    </ligand>
</feature>
<organism evidence="16 17">
    <name type="scientific">Chondrus crispus</name>
    <name type="common">Carrageen Irish moss</name>
    <name type="synonym">Polymorpha crispa</name>
    <dbReference type="NCBI Taxonomy" id="2769"/>
    <lineage>
        <taxon>Eukaryota</taxon>
        <taxon>Rhodophyta</taxon>
        <taxon>Florideophyceae</taxon>
        <taxon>Rhodymeniophycidae</taxon>
        <taxon>Gigartinales</taxon>
        <taxon>Gigartinaceae</taxon>
        <taxon>Chondrus</taxon>
    </lineage>
</organism>
<comment type="cofactor">
    <cofactor evidence="12">
        <name>Zn(2+)</name>
        <dbReference type="ChEBI" id="CHEBI:29105"/>
    </cofactor>
    <text evidence="12">Binds 2 Zn(2+) ions per subunit.</text>
</comment>
<evidence type="ECO:0000256" key="10">
    <source>
        <dbReference type="ARBA" id="ARBA00023167"/>
    </source>
</evidence>
<feature type="binding site" evidence="11">
    <location>
        <position position="546"/>
    </location>
    <ligand>
        <name>5-methyltetrahydropteroyltri-L-glutamate</name>
        <dbReference type="ChEBI" id="CHEBI:58207"/>
    </ligand>
</feature>
<dbReference type="PANTHER" id="PTHR30519">
    <property type="entry name" value="5-METHYLTETRAHYDROPTEROYLTRIGLUTAMATE--HOMOCYSTEINE METHYLTRANSFERASE"/>
    <property type="match status" value="1"/>
</dbReference>
<feature type="binding site" evidence="12">
    <location>
        <position position="626"/>
    </location>
    <ligand>
        <name>Zn(2+)</name>
        <dbReference type="ChEBI" id="CHEBI:29105"/>
        <label>1</label>
        <note>catalytic</note>
    </ligand>
</feature>
<dbReference type="InterPro" id="IPR002629">
    <property type="entry name" value="Met_Synth_C/arc"/>
</dbReference>
<dbReference type="STRING" id="2769.R7Q9X0"/>
<dbReference type="InterPro" id="IPR038071">
    <property type="entry name" value="UROD/MetE-like_sf"/>
</dbReference>
<dbReference type="GeneID" id="17321740"/>
<feature type="binding site" evidence="11">
    <location>
        <begin position="416"/>
        <end position="418"/>
    </location>
    <ligand>
        <name>L-methionine</name>
        <dbReference type="ChEBI" id="CHEBI:57844"/>
    </ligand>
</feature>
<dbReference type="OMA" id="KVMKGML"/>
<feature type="domain" description="Cobalamin-independent methionine synthase MetE C-terminal/archaeal" evidence="14">
    <location>
        <begin position="411"/>
        <end position="734"/>
    </location>
</feature>
<evidence type="ECO:0000256" key="6">
    <source>
        <dbReference type="ARBA" id="ARBA00022605"/>
    </source>
</evidence>
<dbReference type="OrthoDB" id="1053771at2759"/>
<evidence type="ECO:0000313" key="17">
    <source>
        <dbReference type="Proteomes" id="UP000012073"/>
    </source>
</evidence>
<keyword evidence="7 16" id="KW-0808">Transferase</keyword>
<proteinExistence type="inferred from homology"/>
<dbReference type="Gramene" id="CDF34201">
    <property type="protein sequence ID" value="CDF34201"/>
    <property type="gene ID" value="CHC_T00009326001"/>
</dbReference>
<feature type="binding site" evidence="11">
    <location>
        <position position="22"/>
    </location>
    <ligand>
        <name>5-methyltetrahydropteroyltri-L-glutamate</name>
        <dbReference type="ChEBI" id="CHEBI:58207"/>
    </ligand>
</feature>
<evidence type="ECO:0000256" key="8">
    <source>
        <dbReference type="ARBA" id="ARBA00022723"/>
    </source>
</evidence>
<evidence type="ECO:0000256" key="13">
    <source>
        <dbReference type="PIRSR" id="PIRSR000382-3"/>
    </source>
</evidence>
<evidence type="ECO:0000256" key="5">
    <source>
        <dbReference type="ARBA" id="ARBA00022603"/>
    </source>
</evidence>
<sequence length="739" mass="81081">MPAALSSATLGYPRVGRNREMKKALESHWGAQSTAADLHAVSEAVLVDSLRAQHAAGVARIAVGDHTLYDPVLDWTRRLGCVPPRFAHLPALDRYFAMARGVDDAPALDLSKFFGTNYHYLVPEIDAAAAPRPDFADFLDMIRLAQDTVGNHPVVPLVLGPVTYVHLAKLEGVEAKDVLAKLLPVYAQLLAELKAMGVKEVMMQEPALVLTEAAEMKDLYQTAYKALAEPRLPLHVVTFFDSVDPAVLSWVVALPGINGLSLDFTRGNNLAALKEMTWPNSLRLGAGVVDGRSVWTDADTAPPMLAAIREAVGDGVEISVQPSCSLHYVPIDVECETDIPKEIRSRLSFAVQKLDTVVALAKQPAGSGAKGAQMDQIVQDAITDALDEELFVREPKFERRRPQQFSVPGGFGTTTIGSFPQTKEIRRVRTQFKKGNLSEVEYHSMIDKQIGFCIGVQEALGLDVFVHGECERSDMVEYFGVKLTGFAFTKNGWVQSFGSRYVRPPIITGDVSRTGPMTVREFKIAQGMTEKPVKGMLTGATTILNWSFPRKDISHEKQAYQIGLALRDEVADLEAAGCKIIQVDDPALREGLPLKHKDWAEYLRWAVRAFRLSTSGVQAATQIVTHLCYADFEDILQAIDDMQADVLTIENSRSGDEMLRVLAEFGYARDIGPGVYDIHSPVVPGVDAVAERVALFGKVGLARERVWVNPDCGLKTRKWEQVIPALKNMVAAAEKARAK</sequence>
<feature type="binding site" evidence="12">
    <location>
        <position position="628"/>
    </location>
    <ligand>
        <name>Zn(2+)</name>
        <dbReference type="ChEBI" id="CHEBI:29105"/>
        <label>1</label>
        <note>catalytic</note>
    </ligand>
</feature>
<feature type="active site" description="Proton donor" evidence="13">
    <location>
        <position position="679"/>
    </location>
</feature>
<feature type="binding site" evidence="12">
    <location>
        <position position="712"/>
    </location>
    <ligand>
        <name>Zn(2+)</name>
        <dbReference type="ChEBI" id="CHEBI:29105"/>
        <label>1</label>
        <note>catalytic</note>
    </ligand>
</feature>
<feature type="binding site" evidence="11">
    <location>
        <position position="469"/>
    </location>
    <ligand>
        <name>L-methionine</name>
        <dbReference type="ChEBI" id="CHEBI:57844"/>
    </ligand>
</feature>
<dbReference type="AlphaFoldDB" id="R7Q9X0"/>
<keyword evidence="8 12" id="KW-0479">Metal-binding</keyword>
<protein>
    <recommendedName>
        <fullName evidence="4">5-methyltetrahydropteroyltriglutamate--homocysteine S-methyltransferase</fullName>
        <ecNumber evidence="4">2.1.1.14</ecNumber>
    </recommendedName>
</protein>
<dbReference type="PhylomeDB" id="R7Q9X0"/>
<evidence type="ECO:0000259" key="14">
    <source>
        <dbReference type="Pfam" id="PF01717"/>
    </source>
</evidence>
<evidence type="ECO:0000256" key="2">
    <source>
        <dbReference type="ARBA" id="ARBA00004681"/>
    </source>
</evidence>